<organism evidence="2 3">
    <name type="scientific">Rhizobium rhizophilum</name>
    <dbReference type="NCBI Taxonomy" id="1850373"/>
    <lineage>
        <taxon>Bacteria</taxon>
        <taxon>Pseudomonadati</taxon>
        <taxon>Pseudomonadota</taxon>
        <taxon>Alphaproteobacteria</taxon>
        <taxon>Hyphomicrobiales</taxon>
        <taxon>Rhizobiaceae</taxon>
        <taxon>Rhizobium/Agrobacterium group</taxon>
        <taxon>Rhizobium</taxon>
    </lineage>
</organism>
<sequence length="255" mass="28085">MPRQQWEKFDKWHELFDALCAEQGHFDNARLASIFCTVTNNNGQANYDAALKNLANWRRGVHIPSRKNFLALSKAIELQGRDGLLDRWNKLYGEARKRTGDETAEPSVLSVEKDGDRAIRTAIYSTRWVSGVTMVMVLAVVGAGAYLLNSGYYISAEGIRAIDVEYRKAVSLRVGESSVIHGARSDCGERAPNWEVTQSKLPSLPIGTWSDGGEGKRYSRACGGPTPARGVVLTATQSGLEQFLLYGDSVTINVE</sequence>
<keyword evidence="1" id="KW-1133">Transmembrane helix</keyword>
<keyword evidence="3" id="KW-1185">Reference proteome</keyword>
<name>A0ABY2QR67_9HYPH</name>
<dbReference type="EMBL" id="STGT01000004">
    <property type="protein sequence ID" value="THV12453.1"/>
    <property type="molecule type" value="Genomic_DNA"/>
</dbReference>
<accession>A0ABY2QR67</accession>
<keyword evidence="1" id="KW-0812">Transmembrane</keyword>
<protein>
    <submittedName>
        <fullName evidence="2">Uncharacterized protein</fullName>
    </submittedName>
</protein>
<comment type="caution">
    <text evidence="2">The sequence shown here is derived from an EMBL/GenBank/DDBJ whole genome shotgun (WGS) entry which is preliminary data.</text>
</comment>
<dbReference type="RefSeq" id="WP_136559248.1">
    <property type="nucleotide sequence ID" value="NZ_STGT01000004.1"/>
</dbReference>
<dbReference type="Proteomes" id="UP000309667">
    <property type="component" value="Unassembled WGS sequence"/>
</dbReference>
<feature type="transmembrane region" description="Helical" evidence="1">
    <location>
        <begin position="128"/>
        <end position="148"/>
    </location>
</feature>
<evidence type="ECO:0000313" key="2">
    <source>
        <dbReference type="EMBL" id="THV12453.1"/>
    </source>
</evidence>
<evidence type="ECO:0000313" key="3">
    <source>
        <dbReference type="Proteomes" id="UP000309667"/>
    </source>
</evidence>
<reference evidence="2 3" key="1">
    <citation type="submission" date="2019-04" db="EMBL/GenBank/DDBJ databases">
        <title>Genome sequence of strain 7209-2.</title>
        <authorList>
            <person name="Gao J."/>
            <person name="Sun J."/>
        </authorList>
    </citation>
    <scope>NUCLEOTIDE SEQUENCE [LARGE SCALE GENOMIC DNA]</scope>
    <source>
        <strain evidence="2 3">7209-2</strain>
    </source>
</reference>
<gene>
    <name evidence="2" type="ORF">E9677_16915</name>
</gene>
<evidence type="ECO:0000256" key="1">
    <source>
        <dbReference type="SAM" id="Phobius"/>
    </source>
</evidence>
<keyword evidence="1" id="KW-0472">Membrane</keyword>
<proteinExistence type="predicted"/>